<dbReference type="EMBL" id="JBBPBN010000007">
    <property type="protein sequence ID" value="KAK9033734.1"/>
    <property type="molecule type" value="Genomic_DNA"/>
</dbReference>
<name>A0ABR2T8G8_9ROSI</name>
<gene>
    <name evidence="1" type="ORF">V6N11_049919</name>
</gene>
<protein>
    <submittedName>
        <fullName evidence="1">Uncharacterized protein</fullName>
    </submittedName>
</protein>
<organism evidence="1 2">
    <name type="scientific">Hibiscus sabdariffa</name>
    <name type="common">roselle</name>
    <dbReference type="NCBI Taxonomy" id="183260"/>
    <lineage>
        <taxon>Eukaryota</taxon>
        <taxon>Viridiplantae</taxon>
        <taxon>Streptophyta</taxon>
        <taxon>Embryophyta</taxon>
        <taxon>Tracheophyta</taxon>
        <taxon>Spermatophyta</taxon>
        <taxon>Magnoliopsida</taxon>
        <taxon>eudicotyledons</taxon>
        <taxon>Gunneridae</taxon>
        <taxon>Pentapetalae</taxon>
        <taxon>rosids</taxon>
        <taxon>malvids</taxon>
        <taxon>Malvales</taxon>
        <taxon>Malvaceae</taxon>
        <taxon>Malvoideae</taxon>
        <taxon>Hibiscus</taxon>
    </lineage>
</organism>
<evidence type="ECO:0000313" key="1">
    <source>
        <dbReference type="EMBL" id="KAK9033734.1"/>
    </source>
</evidence>
<sequence length="76" mass="8615">MAKEAELQSSNAKVEALEWEMVILRQKDSVAKSAKETWKIKKELDDKIKTLSAIQAEVSQLVATNERVKEIVDEVD</sequence>
<dbReference type="Proteomes" id="UP001396334">
    <property type="component" value="Unassembled WGS sequence"/>
</dbReference>
<keyword evidence="2" id="KW-1185">Reference proteome</keyword>
<comment type="caution">
    <text evidence="1">The sequence shown here is derived from an EMBL/GenBank/DDBJ whole genome shotgun (WGS) entry which is preliminary data.</text>
</comment>
<accession>A0ABR2T8G8</accession>
<evidence type="ECO:0000313" key="2">
    <source>
        <dbReference type="Proteomes" id="UP001396334"/>
    </source>
</evidence>
<proteinExistence type="predicted"/>
<reference evidence="1 2" key="1">
    <citation type="journal article" date="2024" name="G3 (Bethesda)">
        <title>Genome assembly of Hibiscus sabdariffa L. provides insights into metabolisms of medicinal natural products.</title>
        <authorList>
            <person name="Kim T."/>
        </authorList>
    </citation>
    <scope>NUCLEOTIDE SEQUENCE [LARGE SCALE GENOMIC DNA]</scope>
    <source>
        <strain evidence="1">TK-2024</strain>
        <tissue evidence="1">Old leaves</tissue>
    </source>
</reference>